<dbReference type="Gene3D" id="2.170.150.80">
    <property type="entry name" value="NAC domain"/>
    <property type="match status" value="1"/>
</dbReference>
<dbReference type="GO" id="GO:0003677">
    <property type="term" value="F:DNA binding"/>
    <property type="evidence" value="ECO:0007669"/>
    <property type="project" value="UniProtKB-KW"/>
</dbReference>
<reference evidence="6 7" key="1">
    <citation type="journal article" date="2021" name="Commun. Biol.">
        <title>The genome of Shorea leprosula (Dipterocarpaceae) highlights the ecological relevance of drought in aseasonal tropical rainforests.</title>
        <authorList>
            <person name="Ng K.K.S."/>
            <person name="Kobayashi M.J."/>
            <person name="Fawcett J.A."/>
            <person name="Hatakeyama M."/>
            <person name="Paape T."/>
            <person name="Ng C.H."/>
            <person name="Ang C.C."/>
            <person name="Tnah L.H."/>
            <person name="Lee C.T."/>
            <person name="Nishiyama T."/>
            <person name="Sese J."/>
            <person name="O'Brien M.J."/>
            <person name="Copetti D."/>
            <person name="Mohd Noor M.I."/>
            <person name="Ong R.C."/>
            <person name="Putra M."/>
            <person name="Sireger I.Z."/>
            <person name="Indrioko S."/>
            <person name="Kosugi Y."/>
            <person name="Izuno A."/>
            <person name="Isagi Y."/>
            <person name="Lee S.L."/>
            <person name="Shimizu K.K."/>
        </authorList>
    </citation>
    <scope>NUCLEOTIDE SEQUENCE [LARGE SCALE GENOMIC DNA]</scope>
    <source>
        <strain evidence="6">214</strain>
    </source>
</reference>
<evidence type="ECO:0000256" key="1">
    <source>
        <dbReference type="ARBA" id="ARBA00023015"/>
    </source>
</evidence>
<sequence length="190" mass="21561">MIPPDSSCHADIGFDCTNEELFKALEKMMTGSQRPCNVIDLNPYKYRPNNLPEGIWYLINSKENTDTECGFWKTEEEACEVFSDSAIIGRRTTLQYYDGQVSQECKTDWLMQVFSITQKTLCENSMAKEATMLCRVFLAGEKITDQNLRQKMSLTDTITTKQNNLTEQLLQKGGSNTNVGSTSESKVYQS</sequence>
<accession>A0AAV5KXY2</accession>
<evidence type="ECO:0000313" key="6">
    <source>
        <dbReference type="EMBL" id="GKV29863.1"/>
    </source>
</evidence>
<proteinExistence type="predicted"/>
<keyword evidence="4" id="KW-0539">Nucleus</keyword>
<keyword evidence="7" id="KW-1185">Reference proteome</keyword>
<feature type="domain" description="NAC" evidence="5">
    <location>
        <begin position="8"/>
        <end position="139"/>
    </location>
</feature>
<comment type="caution">
    <text evidence="6">The sequence shown here is derived from an EMBL/GenBank/DDBJ whole genome shotgun (WGS) entry which is preliminary data.</text>
</comment>
<evidence type="ECO:0000259" key="5">
    <source>
        <dbReference type="PROSITE" id="PS51005"/>
    </source>
</evidence>
<dbReference type="SUPFAM" id="SSF101941">
    <property type="entry name" value="NAC domain"/>
    <property type="match status" value="1"/>
</dbReference>
<keyword evidence="2" id="KW-0238">DNA-binding</keyword>
<dbReference type="Pfam" id="PF02365">
    <property type="entry name" value="NAM"/>
    <property type="match status" value="1"/>
</dbReference>
<dbReference type="PANTHER" id="PTHR31719">
    <property type="entry name" value="NAC TRANSCRIPTION FACTOR 56"/>
    <property type="match status" value="1"/>
</dbReference>
<dbReference type="AlphaFoldDB" id="A0AAV5KXY2"/>
<dbReference type="InterPro" id="IPR003441">
    <property type="entry name" value="NAC-dom"/>
</dbReference>
<dbReference type="PANTHER" id="PTHR31719:SF179">
    <property type="entry name" value="OS08G0148400 PROTEIN"/>
    <property type="match status" value="1"/>
</dbReference>
<evidence type="ECO:0000313" key="7">
    <source>
        <dbReference type="Proteomes" id="UP001054252"/>
    </source>
</evidence>
<dbReference type="EMBL" id="BPVZ01000084">
    <property type="protein sequence ID" value="GKV29863.1"/>
    <property type="molecule type" value="Genomic_DNA"/>
</dbReference>
<keyword evidence="1" id="KW-0805">Transcription regulation</keyword>
<dbReference type="GO" id="GO:0006355">
    <property type="term" value="P:regulation of DNA-templated transcription"/>
    <property type="evidence" value="ECO:0007669"/>
    <property type="project" value="InterPro"/>
</dbReference>
<dbReference type="Proteomes" id="UP001054252">
    <property type="component" value="Unassembled WGS sequence"/>
</dbReference>
<protein>
    <recommendedName>
        <fullName evidence="5">NAC domain-containing protein</fullName>
    </recommendedName>
</protein>
<gene>
    <name evidence="6" type="ORF">SLEP1_g38746</name>
</gene>
<organism evidence="6 7">
    <name type="scientific">Rubroshorea leprosula</name>
    <dbReference type="NCBI Taxonomy" id="152421"/>
    <lineage>
        <taxon>Eukaryota</taxon>
        <taxon>Viridiplantae</taxon>
        <taxon>Streptophyta</taxon>
        <taxon>Embryophyta</taxon>
        <taxon>Tracheophyta</taxon>
        <taxon>Spermatophyta</taxon>
        <taxon>Magnoliopsida</taxon>
        <taxon>eudicotyledons</taxon>
        <taxon>Gunneridae</taxon>
        <taxon>Pentapetalae</taxon>
        <taxon>rosids</taxon>
        <taxon>malvids</taxon>
        <taxon>Malvales</taxon>
        <taxon>Dipterocarpaceae</taxon>
        <taxon>Rubroshorea</taxon>
    </lineage>
</organism>
<keyword evidence="3" id="KW-0804">Transcription</keyword>
<evidence type="ECO:0000256" key="4">
    <source>
        <dbReference type="ARBA" id="ARBA00023242"/>
    </source>
</evidence>
<dbReference type="InterPro" id="IPR036093">
    <property type="entry name" value="NAC_dom_sf"/>
</dbReference>
<evidence type="ECO:0000256" key="2">
    <source>
        <dbReference type="ARBA" id="ARBA00023125"/>
    </source>
</evidence>
<name>A0AAV5KXY2_9ROSI</name>
<dbReference type="PROSITE" id="PS51005">
    <property type="entry name" value="NAC"/>
    <property type="match status" value="1"/>
</dbReference>
<evidence type="ECO:0000256" key="3">
    <source>
        <dbReference type="ARBA" id="ARBA00023163"/>
    </source>
</evidence>